<name>A0A5F9D6B4_RABIT</name>
<keyword evidence="3" id="KW-1185">Reference proteome</keyword>
<accession>A0A5F9D6B4</accession>
<dbReference type="Bgee" id="ENSOCUG00000033508">
    <property type="expression patterns" value="Expressed in zone of skin and 8 other cell types or tissues"/>
</dbReference>
<keyword evidence="1" id="KW-0472">Membrane</keyword>
<dbReference type="GO" id="GO:0005319">
    <property type="term" value="F:lipid transporter activity"/>
    <property type="evidence" value="ECO:0007669"/>
    <property type="project" value="TreeGrafter"/>
</dbReference>
<feature type="transmembrane region" description="Helical" evidence="1">
    <location>
        <begin position="224"/>
        <end position="242"/>
    </location>
</feature>
<dbReference type="GeneTree" id="ENSGT00940000162444"/>
<sequence length="266" mass="30689">MSKRHISLRHQTWALLCKNCLKKWRIKRDTLLEWFFSFLLVVFAYLFSSNLHQVIDSQMPAMDLGCVDNFNDSNYIIVFTPETKTTQEIMSKVASVPFMKGRTVMGWRAEKSTDELGLNESTDAVRVIFKDTFSYHLKFSWGHRIPKMKEHRDHSAHCQVMDEKITCASSVFWEKGFVAFQAAINAAIIEITTNHSVMEELMSVTGITMKIVPFVAQGGVATDFFIFVCIISFSAFMYYLSVNVTQERQNSKALMKMMGFRESAFW</sequence>
<dbReference type="PANTHER" id="PTHR19229:SF120">
    <property type="entry name" value="ATP-BINDING CASSETTE SUB-FAMILY A MEMBER 9"/>
    <property type="match status" value="1"/>
</dbReference>
<keyword evidence="1" id="KW-0812">Transmembrane</keyword>
<reference evidence="2 3" key="1">
    <citation type="journal article" date="2011" name="Nature">
        <title>A high-resolution map of human evolutionary constraint using 29 mammals.</title>
        <authorList>
            <person name="Lindblad-Toh K."/>
            <person name="Garber M."/>
            <person name="Zuk O."/>
            <person name="Lin M.F."/>
            <person name="Parker B.J."/>
            <person name="Washietl S."/>
            <person name="Kheradpour P."/>
            <person name="Ernst J."/>
            <person name="Jordan G."/>
            <person name="Mauceli E."/>
            <person name="Ward L.D."/>
            <person name="Lowe C.B."/>
            <person name="Holloway A.K."/>
            <person name="Clamp M."/>
            <person name="Gnerre S."/>
            <person name="Alfoldi J."/>
            <person name="Beal K."/>
            <person name="Chang J."/>
            <person name="Clawson H."/>
            <person name="Cuff J."/>
            <person name="Di Palma F."/>
            <person name="Fitzgerald S."/>
            <person name="Flicek P."/>
            <person name="Guttman M."/>
            <person name="Hubisz M.J."/>
            <person name="Jaffe D.B."/>
            <person name="Jungreis I."/>
            <person name="Kent W.J."/>
            <person name="Kostka D."/>
            <person name="Lara M."/>
            <person name="Martins A.L."/>
            <person name="Massingham T."/>
            <person name="Moltke I."/>
            <person name="Raney B.J."/>
            <person name="Rasmussen M.D."/>
            <person name="Robinson J."/>
            <person name="Stark A."/>
            <person name="Vilella A.J."/>
            <person name="Wen J."/>
            <person name="Xie X."/>
            <person name="Zody M.C."/>
            <person name="Baldwin J."/>
            <person name="Bloom T."/>
            <person name="Chin C.W."/>
            <person name="Heiman D."/>
            <person name="Nicol R."/>
            <person name="Nusbaum C."/>
            <person name="Young S."/>
            <person name="Wilkinson J."/>
            <person name="Worley K.C."/>
            <person name="Kovar C.L."/>
            <person name="Muzny D.M."/>
            <person name="Gibbs R.A."/>
            <person name="Cree A."/>
            <person name="Dihn H.H."/>
            <person name="Fowler G."/>
            <person name="Jhangiani S."/>
            <person name="Joshi V."/>
            <person name="Lee S."/>
            <person name="Lewis L.R."/>
            <person name="Nazareth L.V."/>
            <person name="Okwuonu G."/>
            <person name="Santibanez J."/>
            <person name="Warren W.C."/>
            <person name="Mardis E.R."/>
            <person name="Weinstock G.M."/>
            <person name="Wilson R.K."/>
            <person name="Delehaunty K."/>
            <person name="Dooling D."/>
            <person name="Fronik C."/>
            <person name="Fulton L."/>
            <person name="Fulton B."/>
            <person name="Graves T."/>
            <person name="Minx P."/>
            <person name="Sodergren E."/>
            <person name="Birney E."/>
            <person name="Margulies E.H."/>
            <person name="Herrero J."/>
            <person name="Green E.D."/>
            <person name="Haussler D."/>
            <person name="Siepel A."/>
            <person name="Goldman N."/>
            <person name="Pollard K.S."/>
            <person name="Pedersen J.S."/>
            <person name="Lander E.S."/>
            <person name="Kellis M."/>
        </authorList>
    </citation>
    <scope>NUCLEOTIDE SEQUENCE [LARGE SCALE GENOMIC DNA]</scope>
    <source>
        <strain evidence="2 3">Thorbecke inbred</strain>
    </source>
</reference>
<keyword evidence="1" id="KW-1133">Transmembrane helix</keyword>
<reference evidence="2" key="3">
    <citation type="submission" date="2025-09" db="UniProtKB">
        <authorList>
            <consortium name="Ensembl"/>
        </authorList>
    </citation>
    <scope>IDENTIFICATION</scope>
    <source>
        <strain evidence="2">Thorbecke</strain>
    </source>
</reference>
<evidence type="ECO:0000256" key="1">
    <source>
        <dbReference type="SAM" id="Phobius"/>
    </source>
</evidence>
<dbReference type="Proteomes" id="UP000001811">
    <property type="component" value="Chromosome 19"/>
</dbReference>
<dbReference type="EMBL" id="AAGW02040086">
    <property type="status" value="NOT_ANNOTATED_CDS"/>
    <property type="molecule type" value="Genomic_DNA"/>
</dbReference>
<dbReference type="AlphaFoldDB" id="A0A5F9D6B4"/>
<dbReference type="GO" id="GO:0140359">
    <property type="term" value="F:ABC-type transporter activity"/>
    <property type="evidence" value="ECO:0007669"/>
    <property type="project" value="InterPro"/>
</dbReference>
<feature type="transmembrane region" description="Helical" evidence="1">
    <location>
        <begin position="31"/>
        <end position="48"/>
    </location>
</feature>
<protein>
    <submittedName>
        <fullName evidence="2">Uncharacterized protein</fullName>
    </submittedName>
</protein>
<dbReference type="Ensembl" id="ENSOCUT00000064420.1">
    <property type="protein sequence ID" value="ENSOCUP00000041398.1"/>
    <property type="gene ID" value="ENSOCUG00000033508.1"/>
</dbReference>
<organism evidence="2 3">
    <name type="scientific">Oryctolagus cuniculus</name>
    <name type="common">Rabbit</name>
    <dbReference type="NCBI Taxonomy" id="9986"/>
    <lineage>
        <taxon>Eukaryota</taxon>
        <taxon>Metazoa</taxon>
        <taxon>Chordata</taxon>
        <taxon>Craniata</taxon>
        <taxon>Vertebrata</taxon>
        <taxon>Euteleostomi</taxon>
        <taxon>Mammalia</taxon>
        <taxon>Eutheria</taxon>
        <taxon>Euarchontoglires</taxon>
        <taxon>Glires</taxon>
        <taxon>Lagomorpha</taxon>
        <taxon>Leporidae</taxon>
        <taxon>Oryctolagus</taxon>
    </lineage>
</organism>
<proteinExistence type="predicted"/>
<dbReference type="PANTHER" id="PTHR19229">
    <property type="entry name" value="ATP-BINDING CASSETTE TRANSPORTER SUBFAMILY A ABCA"/>
    <property type="match status" value="1"/>
</dbReference>
<evidence type="ECO:0000313" key="2">
    <source>
        <dbReference type="Ensembl" id="ENSOCUP00000041398.1"/>
    </source>
</evidence>
<dbReference type="InterPro" id="IPR026082">
    <property type="entry name" value="ABCA"/>
</dbReference>
<dbReference type="GO" id="GO:0016020">
    <property type="term" value="C:membrane"/>
    <property type="evidence" value="ECO:0007669"/>
    <property type="project" value="InterPro"/>
</dbReference>
<dbReference type="InParanoid" id="A0A5F9D6B4"/>
<dbReference type="STRING" id="9986.ENSOCUP00000041398"/>
<evidence type="ECO:0000313" key="3">
    <source>
        <dbReference type="Proteomes" id="UP000001811"/>
    </source>
</evidence>
<reference evidence="2" key="2">
    <citation type="submission" date="2025-08" db="UniProtKB">
        <authorList>
            <consortium name="Ensembl"/>
        </authorList>
    </citation>
    <scope>IDENTIFICATION</scope>
    <source>
        <strain evidence="2">Thorbecke</strain>
    </source>
</reference>